<reference evidence="1" key="1">
    <citation type="submission" date="2023-07" db="EMBL/GenBank/DDBJ databases">
        <title>Black Yeasts Isolated from many extreme environments.</title>
        <authorList>
            <person name="Coleine C."/>
            <person name="Stajich J.E."/>
            <person name="Selbmann L."/>
        </authorList>
    </citation>
    <scope>NUCLEOTIDE SEQUENCE</scope>
    <source>
        <strain evidence="1">CCFEE 5714</strain>
    </source>
</reference>
<proteinExistence type="predicted"/>
<dbReference type="Proteomes" id="UP001281147">
    <property type="component" value="Unassembled WGS sequence"/>
</dbReference>
<keyword evidence="2" id="KW-1185">Reference proteome</keyword>
<comment type="caution">
    <text evidence="1">The sequence shown here is derived from an EMBL/GenBank/DDBJ whole genome shotgun (WGS) entry which is preliminary data.</text>
</comment>
<dbReference type="EMBL" id="JAUTXU010000441">
    <property type="protein sequence ID" value="KAK3680595.1"/>
    <property type="molecule type" value="Genomic_DNA"/>
</dbReference>
<protein>
    <submittedName>
        <fullName evidence="1">Uncharacterized protein</fullName>
    </submittedName>
</protein>
<sequence>MAALEEMYAQNQKVKEGILAPPSATSVAIAEITSNFPHRRLIIFLGSSASSRSAVHSSVFPSSGRDLEKFILGLDILNLDTANIIIVTSYSTAAARFLRSFQITNAGDQYPLKRISEQECRERDPPIDFGNFEELY</sequence>
<accession>A0ACC3MB91</accession>
<evidence type="ECO:0000313" key="2">
    <source>
        <dbReference type="Proteomes" id="UP001281147"/>
    </source>
</evidence>
<evidence type="ECO:0000313" key="1">
    <source>
        <dbReference type="EMBL" id="KAK3680595.1"/>
    </source>
</evidence>
<name>A0ACC3MB91_9PEZI</name>
<organism evidence="1 2">
    <name type="scientific">Vermiconidia calcicola</name>
    <dbReference type="NCBI Taxonomy" id="1690605"/>
    <lineage>
        <taxon>Eukaryota</taxon>
        <taxon>Fungi</taxon>
        <taxon>Dikarya</taxon>
        <taxon>Ascomycota</taxon>
        <taxon>Pezizomycotina</taxon>
        <taxon>Dothideomycetes</taxon>
        <taxon>Dothideomycetidae</taxon>
        <taxon>Mycosphaerellales</taxon>
        <taxon>Extremaceae</taxon>
        <taxon>Vermiconidia</taxon>
    </lineage>
</organism>
<gene>
    <name evidence="1" type="ORF">LTR37_021146</name>
</gene>